<dbReference type="InterPro" id="IPR024752">
    <property type="entry name" value="Myb/SANT-like_dom"/>
</dbReference>
<proteinExistence type="predicted"/>
<evidence type="ECO:0000259" key="1">
    <source>
        <dbReference type="Pfam" id="PF12776"/>
    </source>
</evidence>
<evidence type="ECO:0000313" key="2">
    <source>
        <dbReference type="EMBL" id="ERN10989.1"/>
    </source>
</evidence>
<dbReference type="PANTHER" id="PTHR46929">
    <property type="entry name" value="EXPRESSED PROTEIN"/>
    <property type="match status" value="1"/>
</dbReference>
<gene>
    <name evidence="2" type="ORF">AMTR_s00160p00067760</name>
</gene>
<organism evidence="2 3">
    <name type="scientific">Amborella trichopoda</name>
    <dbReference type="NCBI Taxonomy" id="13333"/>
    <lineage>
        <taxon>Eukaryota</taxon>
        <taxon>Viridiplantae</taxon>
        <taxon>Streptophyta</taxon>
        <taxon>Embryophyta</taxon>
        <taxon>Tracheophyta</taxon>
        <taxon>Spermatophyta</taxon>
        <taxon>Magnoliopsida</taxon>
        <taxon>Amborellales</taxon>
        <taxon>Amborellaceae</taxon>
        <taxon>Amborella</taxon>
    </lineage>
</organism>
<dbReference type="HOGENOM" id="CLU_2187444_0_0_1"/>
<dbReference type="Gramene" id="ERN10989">
    <property type="protein sequence ID" value="ERN10989"/>
    <property type="gene ID" value="AMTR_s00160p00067760"/>
</dbReference>
<evidence type="ECO:0000313" key="3">
    <source>
        <dbReference type="Proteomes" id="UP000017836"/>
    </source>
</evidence>
<reference evidence="3" key="1">
    <citation type="journal article" date="2013" name="Science">
        <title>The Amborella genome and the evolution of flowering plants.</title>
        <authorList>
            <consortium name="Amborella Genome Project"/>
        </authorList>
    </citation>
    <scope>NUCLEOTIDE SEQUENCE [LARGE SCALE GENOMIC DNA]</scope>
</reference>
<dbReference type="AlphaFoldDB" id="W1PT06"/>
<dbReference type="PANTHER" id="PTHR46929:SF33">
    <property type="entry name" value="L10-INTERACTING MYB DOMAIN-CONTAINING PROTEIN-LIKE ISOFORM X1"/>
    <property type="match status" value="1"/>
</dbReference>
<feature type="domain" description="Myb/SANT-like" evidence="1">
    <location>
        <begin position="3"/>
        <end position="47"/>
    </location>
</feature>
<protein>
    <recommendedName>
        <fullName evidence="1">Myb/SANT-like domain-containing protein</fullName>
    </recommendedName>
</protein>
<name>W1PT06_AMBTC</name>
<sequence length="98" mass="11353">MESRLKNKYKFFKTMYNNIKKLMNVSGFGWDARRRIVTAESENAWANKYHNKTLPKYSLLSKIYEGNTTDGTYKSIRGGITIEPERPETPFSNDPGPI</sequence>
<keyword evidence="3" id="KW-1185">Reference proteome</keyword>
<dbReference type="Proteomes" id="UP000017836">
    <property type="component" value="Unassembled WGS sequence"/>
</dbReference>
<dbReference type="Pfam" id="PF12776">
    <property type="entry name" value="Myb_DNA-bind_3"/>
    <property type="match status" value="1"/>
</dbReference>
<accession>W1PT06</accession>
<dbReference type="EMBL" id="KI392724">
    <property type="protein sequence ID" value="ERN10989.1"/>
    <property type="molecule type" value="Genomic_DNA"/>
</dbReference>